<comment type="caution">
    <text evidence="4">The sequence shown here is derived from an EMBL/GenBank/DDBJ whole genome shotgun (WGS) entry which is preliminary data.</text>
</comment>
<feature type="transmembrane region" description="Helical" evidence="2">
    <location>
        <begin position="145"/>
        <end position="170"/>
    </location>
</feature>
<dbReference type="EMBL" id="SOZE01000019">
    <property type="protein sequence ID" value="TFF35773.1"/>
    <property type="molecule type" value="Genomic_DNA"/>
</dbReference>
<evidence type="ECO:0008006" key="6">
    <source>
        <dbReference type="Google" id="ProtNLM"/>
    </source>
</evidence>
<evidence type="ECO:0000256" key="2">
    <source>
        <dbReference type="SAM" id="Phobius"/>
    </source>
</evidence>
<name>A0A4Y8S9L3_9SPHI</name>
<proteinExistence type="predicted"/>
<reference evidence="4 5" key="1">
    <citation type="journal article" date="2017" name="Int. J. Syst. Evol. Microbiol.">
        <title>Mucilaginibacterpsychrotolerans sp. nov., isolated from peatlands.</title>
        <authorList>
            <person name="Deng Y."/>
            <person name="Shen L."/>
            <person name="Xu B."/>
            <person name="Liu Y."/>
            <person name="Gu Z."/>
            <person name="Liu H."/>
            <person name="Zhou Y."/>
        </authorList>
    </citation>
    <scope>NUCLEOTIDE SEQUENCE [LARGE SCALE GENOMIC DNA]</scope>
    <source>
        <strain evidence="4 5">NH7-4</strain>
    </source>
</reference>
<evidence type="ECO:0000256" key="1">
    <source>
        <dbReference type="SAM" id="MobiDB-lite"/>
    </source>
</evidence>
<keyword evidence="2" id="KW-1133">Transmembrane helix</keyword>
<keyword evidence="2" id="KW-0472">Membrane</keyword>
<feature type="transmembrane region" description="Helical" evidence="2">
    <location>
        <begin position="217"/>
        <end position="238"/>
    </location>
</feature>
<organism evidence="4 5">
    <name type="scientific">Mucilaginibacter psychrotolerans</name>
    <dbReference type="NCBI Taxonomy" id="1524096"/>
    <lineage>
        <taxon>Bacteria</taxon>
        <taxon>Pseudomonadati</taxon>
        <taxon>Bacteroidota</taxon>
        <taxon>Sphingobacteriia</taxon>
        <taxon>Sphingobacteriales</taxon>
        <taxon>Sphingobacteriaceae</taxon>
        <taxon>Mucilaginibacter</taxon>
    </lineage>
</organism>
<keyword evidence="2" id="KW-0812">Transmembrane</keyword>
<protein>
    <recommendedName>
        <fullName evidence="6">DUF4398 domain-containing protein</fullName>
    </recommendedName>
</protein>
<dbReference type="RefSeq" id="WP_133233013.1">
    <property type="nucleotide sequence ID" value="NZ_SOZE01000019.1"/>
</dbReference>
<dbReference type="Proteomes" id="UP000297540">
    <property type="component" value="Unassembled WGS sequence"/>
</dbReference>
<evidence type="ECO:0000313" key="5">
    <source>
        <dbReference type="Proteomes" id="UP000297540"/>
    </source>
</evidence>
<accession>A0A4Y8S9L3</accession>
<keyword evidence="5" id="KW-1185">Reference proteome</keyword>
<dbReference type="OrthoDB" id="664987at2"/>
<dbReference type="AlphaFoldDB" id="A0A4Y8S9L3"/>
<gene>
    <name evidence="4" type="ORF">E2R66_17805</name>
</gene>
<evidence type="ECO:0000313" key="4">
    <source>
        <dbReference type="EMBL" id="TFF35773.1"/>
    </source>
</evidence>
<feature type="signal peptide" evidence="3">
    <location>
        <begin position="1"/>
        <end position="20"/>
    </location>
</feature>
<keyword evidence="3" id="KW-0732">Signal</keyword>
<feature type="chain" id="PRO_5021416321" description="DUF4398 domain-containing protein" evidence="3">
    <location>
        <begin position="21"/>
        <end position="258"/>
    </location>
</feature>
<feature type="region of interest" description="Disordered" evidence="1">
    <location>
        <begin position="45"/>
        <end position="67"/>
    </location>
</feature>
<sequence>MKLKYFIILSLLIFCAKASAQTGSDTSAAIDGTIAKPIPSPAPARVKPPISGITQGTKHVSGKARKRLQYSTTDKKSQVITDDDDNSLEDSVILAAYRKAQVAYYLAMEKRNIDNQRTYDAVSAHYLWALSNRQAVMNRQQSNGVVIFVLVLILVSSGLVFSAIQFYITLKSVKERAAVKRRLKGESNAEPAPEDKLLSNSGFDQATFKASLTGVEVSSSVLGVIILTISLAFFYLYLTNVFKIVNLDQVKIETSAPQ</sequence>
<evidence type="ECO:0000256" key="3">
    <source>
        <dbReference type="SAM" id="SignalP"/>
    </source>
</evidence>